<reference evidence="3" key="1">
    <citation type="journal article" date="2019" name="Int. J. Syst. Evol. Microbiol.">
        <title>The Global Catalogue of Microorganisms (GCM) 10K type strain sequencing project: providing services to taxonomists for standard genome sequencing and annotation.</title>
        <authorList>
            <consortium name="The Broad Institute Genomics Platform"/>
            <consortium name="The Broad Institute Genome Sequencing Center for Infectious Disease"/>
            <person name="Wu L."/>
            <person name="Ma J."/>
        </authorList>
    </citation>
    <scope>NUCLEOTIDE SEQUENCE [LARGE SCALE GENOMIC DNA]</scope>
    <source>
        <strain evidence="3">KCTC 52366</strain>
    </source>
</reference>
<dbReference type="PANTHER" id="PTHR20935:SF0">
    <property type="entry name" value="SERINE_THREONINE-PROTEIN PHOSPHATASE PGAM5, MITOCHONDRIAL"/>
    <property type="match status" value="1"/>
</dbReference>
<keyword evidence="3" id="KW-1185">Reference proteome</keyword>
<evidence type="ECO:0000256" key="1">
    <source>
        <dbReference type="ARBA" id="ARBA00022801"/>
    </source>
</evidence>
<sequence length="217" mass="23929">MGEVILVRHGQANSASQDEEGYDRLSDLGRQQALWLGDWLRTHEAPFDRVLMGSLRRHRQTAEAIGAVGATPEEDTRLNEMDYFNLGAALRDHSGRPMPAGPEDFATHIVEVMEAWHGALIRGQETFADFESRVAAVLQAAAEPGVRVLCVTSGGVIGMVMRHLLQLDPRRMAHVLMPIRNSSVHRVMVAPHGTILAGFNATPHLDAEDRAHARTTY</sequence>
<name>A0ABV7GK92_9RHOB</name>
<dbReference type="InterPro" id="IPR013078">
    <property type="entry name" value="His_Pase_superF_clade-1"/>
</dbReference>
<dbReference type="PANTHER" id="PTHR20935">
    <property type="entry name" value="PHOSPHOGLYCERATE MUTASE-RELATED"/>
    <property type="match status" value="1"/>
</dbReference>
<dbReference type="SMART" id="SM00855">
    <property type="entry name" value="PGAM"/>
    <property type="match status" value="1"/>
</dbReference>
<gene>
    <name evidence="2" type="ORF">ACFOGP_04690</name>
</gene>
<evidence type="ECO:0000313" key="3">
    <source>
        <dbReference type="Proteomes" id="UP001595632"/>
    </source>
</evidence>
<dbReference type="EMBL" id="JBHRTB010000010">
    <property type="protein sequence ID" value="MFC3141992.1"/>
    <property type="molecule type" value="Genomic_DNA"/>
</dbReference>
<dbReference type="SUPFAM" id="SSF53254">
    <property type="entry name" value="Phosphoglycerate mutase-like"/>
    <property type="match status" value="1"/>
</dbReference>
<proteinExistence type="predicted"/>
<dbReference type="InterPro" id="IPR029033">
    <property type="entry name" value="His_PPase_superfam"/>
</dbReference>
<dbReference type="CDD" id="cd07067">
    <property type="entry name" value="HP_PGM_like"/>
    <property type="match status" value="1"/>
</dbReference>
<dbReference type="Pfam" id="PF00300">
    <property type="entry name" value="His_Phos_1"/>
    <property type="match status" value="1"/>
</dbReference>
<dbReference type="Gene3D" id="3.40.50.1240">
    <property type="entry name" value="Phosphoglycerate mutase-like"/>
    <property type="match status" value="1"/>
</dbReference>
<dbReference type="Proteomes" id="UP001595632">
    <property type="component" value="Unassembled WGS sequence"/>
</dbReference>
<dbReference type="RefSeq" id="WP_275631763.1">
    <property type="nucleotide sequence ID" value="NZ_JARGYD010000002.1"/>
</dbReference>
<organism evidence="2 3">
    <name type="scientific">Psychromarinibacter halotolerans</name>
    <dbReference type="NCBI Taxonomy" id="1775175"/>
    <lineage>
        <taxon>Bacteria</taxon>
        <taxon>Pseudomonadati</taxon>
        <taxon>Pseudomonadota</taxon>
        <taxon>Alphaproteobacteria</taxon>
        <taxon>Rhodobacterales</taxon>
        <taxon>Paracoccaceae</taxon>
        <taxon>Psychromarinibacter</taxon>
    </lineage>
</organism>
<evidence type="ECO:0000313" key="2">
    <source>
        <dbReference type="EMBL" id="MFC3141992.1"/>
    </source>
</evidence>
<accession>A0ABV7GK92</accession>
<comment type="caution">
    <text evidence="2">The sequence shown here is derived from an EMBL/GenBank/DDBJ whole genome shotgun (WGS) entry which is preliminary data.</text>
</comment>
<dbReference type="InterPro" id="IPR051021">
    <property type="entry name" value="Mito_Ser/Thr_phosphatase"/>
</dbReference>
<keyword evidence="1" id="KW-0378">Hydrolase</keyword>
<protein>
    <submittedName>
        <fullName evidence="2">Histidine phosphatase family protein</fullName>
    </submittedName>
</protein>